<dbReference type="PANTHER" id="PTHR30613">
    <property type="entry name" value="UNCHARACTERIZED PROTEIN YBIU-RELATED"/>
    <property type="match status" value="1"/>
</dbReference>
<organism evidence="2 3">
    <name type="scientific">Drechmeria coniospora</name>
    <name type="common">Nematophagous fungus</name>
    <name type="synonym">Meria coniospora</name>
    <dbReference type="NCBI Taxonomy" id="98403"/>
    <lineage>
        <taxon>Eukaryota</taxon>
        <taxon>Fungi</taxon>
        <taxon>Dikarya</taxon>
        <taxon>Ascomycota</taxon>
        <taxon>Pezizomycotina</taxon>
        <taxon>Sordariomycetes</taxon>
        <taxon>Hypocreomycetidae</taxon>
        <taxon>Hypocreales</taxon>
        <taxon>Ophiocordycipitaceae</taxon>
        <taxon>Drechmeria</taxon>
    </lineage>
</organism>
<dbReference type="RefSeq" id="XP_040660501.1">
    <property type="nucleotide sequence ID" value="XM_040799618.1"/>
</dbReference>
<gene>
    <name evidence="2" type="ORF">DCS_02290</name>
</gene>
<reference evidence="2 3" key="1">
    <citation type="journal article" date="2016" name="Sci. Rep.">
        <title>Insights into Adaptations to a Near-Obligate Nematode Endoparasitic Lifestyle from the Finished Genome of Drechmeria coniospora.</title>
        <authorList>
            <person name="Zhang L."/>
            <person name="Zhou Z."/>
            <person name="Guo Q."/>
            <person name="Fokkens L."/>
            <person name="Miskei M."/>
            <person name="Pocsi I."/>
            <person name="Zhang W."/>
            <person name="Chen M."/>
            <person name="Wang L."/>
            <person name="Sun Y."/>
            <person name="Donzelli B.G."/>
            <person name="Gibson D.M."/>
            <person name="Nelson D.R."/>
            <person name="Luo J.G."/>
            <person name="Rep M."/>
            <person name="Liu H."/>
            <person name="Yang S."/>
            <person name="Wang J."/>
            <person name="Krasnoff S.B."/>
            <person name="Xu Y."/>
            <person name="Molnar I."/>
            <person name="Lin M."/>
        </authorList>
    </citation>
    <scope>NUCLEOTIDE SEQUENCE [LARGE SCALE GENOMIC DNA]</scope>
    <source>
        <strain evidence="2 3">ARSEF 6962</strain>
    </source>
</reference>
<dbReference type="Proteomes" id="UP000076580">
    <property type="component" value="Chromosome 01"/>
</dbReference>
<comment type="caution">
    <text evidence="2">The sequence shown here is derived from an EMBL/GenBank/DDBJ whole genome shotgun (WGS) entry which is preliminary data.</text>
</comment>
<proteinExistence type="predicted"/>
<accession>A0A151GVL7</accession>
<dbReference type="EMBL" id="LAYC01000001">
    <property type="protein sequence ID" value="KYK61149.1"/>
    <property type="molecule type" value="Genomic_DNA"/>
</dbReference>
<dbReference type="Gene3D" id="2.60.120.330">
    <property type="entry name" value="B-lactam Antibiotic, Isopenicillin N Synthase, Chain"/>
    <property type="match status" value="1"/>
</dbReference>
<dbReference type="AlphaFoldDB" id="A0A151GVL7"/>
<evidence type="ECO:0000256" key="1">
    <source>
        <dbReference type="SAM" id="MobiDB-lite"/>
    </source>
</evidence>
<protein>
    <submittedName>
        <fullName evidence="2">DUF1479 domain-containing protein</fullName>
    </submittedName>
</protein>
<dbReference type="SUPFAM" id="SSF51197">
    <property type="entry name" value="Clavaminate synthase-like"/>
    <property type="match status" value="1"/>
</dbReference>
<dbReference type="GeneID" id="63714933"/>
<dbReference type="STRING" id="98403.A0A151GVL7"/>
<dbReference type="PANTHER" id="PTHR30613:SF1">
    <property type="entry name" value="DUF1479 DOMAIN PROTEIN (AFU_ORTHOLOGUE AFUA_5G09280)"/>
    <property type="match status" value="1"/>
</dbReference>
<dbReference type="InParanoid" id="A0A151GVL7"/>
<dbReference type="InterPro" id="IPR027443">
    <property type="entry name" value="IPNS-like_sf"/>
</dbReference>
<keyword evidence="3" id="KW-1185">Reference proteome</keyword>
<dbReference type="InterPro" id="IPR010856">
    <property type="entry name" value="Gig2-like"/>
</dbReference>
<dbReference type="Pfam" id="PF07350">
    <property type="entry name" value="Gig2-like"/>
    <property type="match status" value="1"/>
</dbReference>
<evidence type="ECO:0000313" key="2">
    <source>
        <dbReference type="EMBL" id="KYK61149.1"/>
    </source>
</evidence>
<evidence type="ECO:0000313" key="3">
    <source>
        <dbReference type="Proteomes" id="UP000076580"/>
    </source>
</evidence>
<name>A0A151GVL7_DRECN</name>
<feature type="region of interest" description="Disordered" evidence="1">
    <location>
        <begin position="180"/>
        <end position="218"/>
    </location>
</feature>
<feature type="compositionally biased region" description="Basic residues" evidence="1">
    <location>
        <begin position="204"/>
        <end position="216"/>
    </location>
</feature>
<sequence length="627" mass="68444">MQDHDWQILGLTAVGTLSLVSIATAGIATSPSRAAVTYENLVPGVLPNLPVGPAPSSAMATFDSVQSPPPATFWGPDPVPLQQRFAAIKRSLIAGHETELETCWARLIDALRVEVEHVELLGAHLVPSIEFADLADPAQTSRFGRDLRRYGVGVVRKVFPRRDAEASALDTIRYLDSRRPRGGGVATGPSEAGVAAPRQANARPHARSHSHSHFRAPRQDPTCLDCFWTPAQVRARAHPNVLYAQRFMMSLWGPVADKRFATHLPIAYVDRIRIHGGGFGPESTGGFNANDTNAAASNASPPPANMAFSPPQQNPQSFFANQSADDWINALQSSAGIIAQVDNGSLERWEPDGYGRSGTYDRIFHGRWEDYDPWECSSRVNSTMDLYNGYGACTIFRMFQGLLALSTIEPGMLRLFPSPKLVTAYYLLRPFFTPRTPAPASRTGPEWDAYLAASNWRLQREPDTIIHGAVPGHAQRVTEHWHPHLCLRSSLVTLPTLQPGDYIFWHPDLPYHISNGAGHGMQTPSGNAAGADEISMLVYIPAAPLTQTNALYLARQRKAFQRGYPGPDFDSAGTGFVAEDPSTRPGESEMEFVGGIDGLRAMGLARWNTDDVKDEVAGLANSILFPE</sequence>